<dbReference type="OrthoDB" id="6251714at2759"/>
<dbReference type="Proteomes" id="UP000002320">
    <property type="component" value="Unassembled WGS sequence"/>
</dbReference>
<evidence type="ECO:0000256" key="2">
    <source>
        <dbReference type="ARBA" id="ARBA00006484"/>
    </source>
</evidence>
<dbReference type="AlphaFoldDB" id="A0A1S4K908"/>
<evidence type="ECO:0000256" key="5">
    <source>
        <dbReference type="ARBA" id="ARBA00022989"/>
    </source>
</evidence>
<evidence type="ECO:0000256" key="11">
    <source>
        <dbReference type="ARBA" id="ARBA00082544"/>
    </source>
</evidence>
<proteinExistence type="inferred from homology"/>
<dbReference type="FunCoup" id="A0A1S4K908">
    <property type="interactions" value="9"/>
</dbReference>
<evidence type="ECO:0000256" key="8">
    <source>
        <dbReference type="ARBA" id="ARBA00023136"/>
    </source>
</evidence>
<comment type="subcellular location">
    <subcellularLocation>
        <location evidence="1">Membrane</location>
        <topology evidence="1">Multi-pass membrane protein</topology>
    </subcellularLocation>
</comment>
<keyword evidence="6" id="KW-0560">Oxidoreductase</keyword>
<dbReference type="VEuPathDB" id="VectorBase:CQUJHB011722"/>
<dbReference type="Gene3D" id="3.40.50.720">
    <property type="entry name" value="NAD(P)-binding Rossmann-like Domain"/>
    <property type="match status" value="1"/>
</dbReference>
<organism evidence="13 14">
    <name type="scientific">Culex quinquefasciatus</name>
    <name type="common">Southern house mosquito</name>
    <name type="synonym">Culex pungens</name>
    <dbReference type="NCBI Taxonomy" id="7176"/>
    <lineage>
        <taxon>Eukaryota</taxon>
        <taxon>Metazoa</taxon>
        <taxon>Ecdysozoa</taxon>
        <taxon>Arthropoda</taxon>
        <taxon>Hexapoda</taxon>
        <taxon>Insecta</taxon>
        <taxon>Pterygota</taxon>
        <taxon>Neoptera</taxon>
        <taxon>Endopterygota</taxon>
        <taxon>Diptera</taxon>
        <taxon>Nematocera</taxon>
        <taxon>Culicoidea</taxon>
        <taxon>Culicidae</taxon>
        <taxon>Culicinae</taxon>
        <taxon>Culicini</taxon>
        <taxon>Culex</taxon>
        <taxon>Culex</taxon>
    </lineage>
</organism>
<evidence type="ECO:0000256" key="1">
    <source>
        <dbReference type="ARBA" id="ARBA00004141"/>
    </source>
</evidence>
<dbReference type="VEuPathDB" id="VectorBase:CPIJ016657"/>
<protein>
    <recommendedName>
        <fullName evidence="10">Short-chain dehydrogenase/reductase 3</fullName>
    </recommendedName>
    <alternativeName>
        <fullName evidence="11">Retinal short-chain dehydrogenase/reductase 1</fullName>
    </alternativeName>
</protein>
<keyword evidence="5" id="KW-1133">Transmembrane helix</keyword>
<accession>A0A1S4K908</accession>
<evidence type="ECO:0000256" key="3">
    <source>
        <dbReference type="ARBA" id="ARBA00022692"/>
    </source>
</evidence>
<evidence type="ECO:0000256" key="9">
    <source>
        <dbReference type="ARBA" id="ARBA00059620"/>
    </source>
</evidence>
<dbReference type="GO" id="GO:0052650">
    <property type="term" value="F:all-trans-retinol dehydrogenase (NADP+) activity"/>
    <property type="evidence" value="ECO:0007669"/>
    <property type="project" value="UniProtKB-ARBA"/>
</dbReference>
<evidence type="ECO:0000256" key="4">
    <source>
        <dbReference type="ARBA" id="ARBA00022857"/>
    </source>
</evidence>
<evidence type="ECO:0000256" key="7">
    <source>
        <dbReference type="ARBA" id="ARBA00023098"/>
    </source>
</evidence>
<comment type="similarity">
    <text evidence="2 12">Belongs to the short-chain dehydrogenases/reductases (SDR) family.</text>
</comment>
<dbReference type="PRINTS" id="PR00081">
    <property type="entry name" value="GDHRDH"/>
</dbReference>
<name>A0A1S4K908_CULQU</name>
<dbReference type="PRINTS" id="PR00080">
    <property type="entry name" value="SDRFAMILY"/>
</dbReference>
<sequence length="332" mass="37392">MDLPKESDHSTKESDSSVVQIVTQILVVILDFLRVLFFSVPILFKAFLNLLIPRKSKNVSGQLALVNADKSKKTITGGANGLGREIALQLAKRGCNIVIVDVDLKSAENTCADLREKGVKAYCYRVDVSSFEQVKSLATTVYQDIGPVDILVNNAGLIHFTFLQDSTEQDVNRLIDVNVKSYIWTTKVFLEKMMDRKRGHIVAISSMSGMYAFPWAVVYSTSKYAVNGFMAAVTEQLRLQGFSDKIQTTCVCPYYIATRKDIVEFLKKPRFKLLTTEHTARVIAKGILRNEVTIAIPPFFDLGVKIMQLFPVKVQQLVRDYIIREYELNSTQ</sequence>
<keyword evidence="8" id="KW-0472">Membrane</keyword>
<evidence type="ECO:0000313" key="14">
    <source>
        <dbReference type="Proteomes" id="UP000002320"/>
    </source>
</evidence>
<dbReference type="GO" id="GO:0005811">
    <property type="term" value="C:lipid droplet"/>
    <property type="evidence" value="ECO:0007669"/>
    <property type="project" value="TreeGrafter"/>
</dbReference>
<keyword evidence="3" id="KW-0812">Transmembrane</keyword>
<keyword evidence="4" id="KW-0521">NADP</keyword>
<dbReference type="Pfam" id="PF00106">
    <property type="entry name" value="adh_short"/>
    <property type="match status" value="1"/>
</dbReference>
<dbReference type="FunFam" id="3.40.50.720:FF:000131">
    <property type="entry name" value="Short-chain dehydrogenase/reductase 3"/>
    <property type="match status" value="1"/>
</dbReference>
<reference evidence="13" key="1">
    <citation type="submission" date="2021-02" db="UniProtKB">
        <authorList>
            <consortium name="EnsemblMetazoa"/>
        </authorList>
    </citation>
    <scope>IDENTIFICATION</scope>
    <source>
        <strain evidence="13">JHB</strain>
    </source>
</reference>
<dbReference type="InParanoid" id="A0A1S4K908"/>
<evidence type="ECO:0000313" key="13">
    <source>
        <dbReference type="EnsemblMetazoa" id="CPIJ016657-PA"/>
    </source>
</evidence>
<keyword evidence="14" id="KW-1185">Reference proteome</keyword>
<dbReference type="SUPFAM" id="SSF51735">
    <property type="entry name" value="NAD(P)-binding Rossmann-fold domains"/>
    <property type="match status" value="1"/>
</dbReference>
<dbReference type="PANTHER" id="PTHR24322:SF748">
    <property type="entry name" value="FI23927P1-RELATED"/>
    <property type="match status" value="1"/>
</dbReference>
<comment type="function">
    <text evidence="9">Catalyzes the reduction of all-trans-retinal to all-trans-retinol in the presence of NADPH.</text>
</comment>
<evidence type="ECO:0000256" key="6">
    <source>
        <dbReference type="ARBA" id="ARBA00023002"/>
    </source>
</evidence>
<dbReference type="EnsemblMetazoa" id="CPIJ016657-RA">
    <property type="protein sequence ID" value="CPIJ016657-PA"/>
    <property type="gene ID" value="CPIJ016657"/>
</dbReference>
<evidence type="ECO:0000256" key="12">
    <source>
        <dbReference type="RuleBase" id="RU000363"/>
    </source>
</evidence>
<dbReference type="GO" id="GO:0016020">
    <property type="term" value="C:membrane"/>
    <property type="evidence" value="ECO:0007669"/>
    <property type="project" value="UniProtKB-SubCell"/>
</dbReference>
<dbReference type="InterPro" id="IPR002347">
    <property type="entry name" value="SDR_fam"/>
</dbReference>
<dbReference type="InterPro" id="IPR036291">
    <property type="entry name" value="NAD(P)-bd_dom_sf"/>
</dbReference>
<dbReference type="PANTHER" id="PTHR24322">
    <property type="entry name" value="PKSB"/>
    <property type="match status" value="1"/>
</dbReference>
<keyword evidence="7" id="KW-0443">Lipid metabolism</keyword>
<evidence type="ECO:0000256" key="10">
    <source>
        <dbReference type="ARBA" id="ARBA00068717"/>
    </source>
</evidence>